<dbReference type="Pfam" id="PF19882">
    <property type="entry name" value="DUF6355"/>
    <property type="match status" value="1"/>
</dbReference>
<protein>
    <recommendedName>
        <fullName evidence="4">Secreted protein</fullName>
    </recommendedName>
</protein>
<feature type="signal peptide" evidence="1">
    <location>
        <begin position="1"/>
        <end position="25"/>
    </location>
</feature>
<evidence type="ECO:0000313" key="2">
    <source>
        <dbReference type="EMBL" id="GAA4204351.1"/>
    </source>
</evidence>
<sequence length="98" mass="10416">MRTKILKVIGGTLTALALATAPAYAGDGTSSSAAGPCGFYVSSLTNSAWYNHCNSNVNVLIRVERAALPDYDLCVSPGETYLGKHPEPYDAWYKGVLC</sequence>
<evidence type="ECO:0000256" key="1">
    <source>
        <dbReference type="SAM" id="SignalP"/>
    </source>
</evidence>
<dbReference type="Proteomes" id="UP001501251">
    <property type="component" value="Unassembled WGS sequence"/>
</dbReference>
<gene>
    <name evidence="2" type="ORF">GCM10022252_63360</name>
</gene>
<keyword evidence="3" id="KW-1185">Reference proteome</keyword>
<name>A0ABP8BDT6_9ACTN</name>
<feature type="chain" id="PRO_5045274624" description="Secreted protein" evidence="1">
    <location>
        <begin position="26"/>
        <end position="98"/>
    </location>
</feature>
<keyword evidence="1" id="KW-0732">Signal</keyword>
<dbReference type="EMBL" id="BAABAQ010000013">
    <property type="protein sequence ID" value="GAA4204351.1"/>
    <property type="molecule type" value="Genomic_DNA"/>
</dbReference>
<organism evidence="2 3">
    <name type="scientific">Streptosporangium oxazolinicum</name>
    <dbReference type="NCBI Taxonomy" id="909287"/>
    <lineage>
        <taxon>Bacteria</taxon>
        <taxon>Bacillati</taxon>
        <taxon>Actinomycetota</taxon>
        <taxon>Actinomycetes</taxon>
        <taxon>Streptosporangiales</taxon>
        <taxon>Streptosporangiaceae</taxon>
        <taxon>Streptosporangium</taxon>
    </lineage>
</organism>
<dbReference type="RefSeq" id="WP_344921818.1">
    <property type="nucleotide sequence ID" value="NZ_BAABAQ010000013.1"/>
</dbReference>
<accession>A0ABP8BDT6</accession>
<evidence type="ECO:0000313" key="3">
    <source>
        <dbReference type="Proteomes" id="UP001501251"/>
    </source>
</evidence>
<proteinExistence type="predicted"/>
<dbReference type="InterPro" id="IPR045935">
    <property type="entry name" value="DUF6355"/>
</dbReference>
<evidence type="ECO:0008006" key="4">
    <source>
        <dbReference type="Google" id="ProtNLM"/>
    </source>
</evidence>
<reference evidence="3" key="1">
    <citation type="journal article" date="2019" name="Int. J. Syst. Evol. Microbiol.">
        <title>The Global Catalogue of Microorganisms (GCM) 10K type strain sequencing project: providing services to taxonomists for standard genome sequencing and annotation.</title>
        <authorList>
            <consortium name="The Broad Institute Genomics Platform"/>
            <consortium name="The Broad Institute Genome Sequencing Center for Infectious Disease"/>
            <person name="Wu L."/>
            <person name="Ma J."/>
        </authorList>
    </citation>
    <scope>NUCLEOTIDE SEQUENCE [LARGE SCALE GENOMIC DNA]</scope>
    <source>
        <strain evidence="3">JCM 17388</strain>
    </source>
</reference>
<comment type="caution">
    <text evidence="2">The sequence shown here is derived from an EMBL/GenBank/DDBJ whole genome shotgun (WGS) entry which is preliminary data.</text>
</comment>